<dbReference type="Proteomes" id="UP000032545">
    <property type="component" value="Unassembled WGS sequence"/>
</dbReference>
<dbReference type="GO" id="GO:0022857">
    <property type="term" value="F:transmembrane transporter activity"/>
    <property type="evidence" value="ECO:0007669"/>
    <property type="project" value="TreeGrafter"/>
</dbReference>
<dbReference type="EMBL" id="JYFN01000100">
    <property type="protein sequence ID" value="KJE19513.1"/>
    <property type="molecule type" value="Genomic_DNA"/>
</dbReference>
<feature type="compositionally biased region" description="Pro residues" evidence="4">
    <location>
        <begin position="7"/>
        <end position="21"/>
    </location>
</feature>
<dbReference type="GO" id="GO:0005524">
    <property type="term" value="F:ATP binding"/>
    <property type="evidence" value="ECO:0007669"/>
    <property type="project" value="UniProtKB-KW"/>
</dbReference>
<keyword evidence="3" id="KW-0067">ATP-binding</keyword>
<feature type="domain" description="ABC transporter" evidence="5">
    <location>
        <begin position="26"/>
        <end position="264"/>
    </location>
</feature>
<dbReference type="PATRIC" id="fig|1502723.3.peg.7172"/>
<dbReference type="FunFam" id="3.40.50.300:FF:000032">
    <property type="entry name" value="Export ABC transporter ATP-binding protein"/>
    <property type="match status" value="1"/>
</dbReference>
<dbReference type="InterPro" id="IPR017911">
    <property type="entry name" value="MacB-like_ATP-bd"/>
</dbReference>
<dbReference type="InterPro" id="IPR003439">
    <property type="entry name" value="ABC_transporter-like_ATP-bd"/>
</dbReference>
<keyword evidence="2" id="KW-0547">Nucleotide-binding</keyword>
<dbReference type="SMART" id="SM00382">
    <property type="entry name" value="AAA"/>
    <property type="match status" value="1"/>
</dbReference>
<protein>
    <submittedName>
        <fullName evidence="6">ABC-type antimicrobial peptide transport system, ATPase component</fullName>
    </submittedName>
</protein>
<name>A0A0D8B5E2_9ACTN</name>
<dbReference type="InterPro" id="IPR003593">
    <property type="entry name" value="AAA+_ATPase"/>
</dbReference>
<accession>A0A0D8B5E2</accession>
<evidence type="ECO:0000313" key="6">
    <source>
        <dbReference type="EMBL" id="KJE19513.1"/>
    </source>
</evidence>
<evidence type="ECO:0000256" key="4">
    <source>
        <dbReference type="SAM" id="MobiDB-lite"/>
    </source>
</evidence>
<dbReference type="CDD" id="cd03255">
    <property type="entry name" value="ABC_MJ0796_LolCDE_FtsE"/>
    <property type="match status" value="1"/>
</dbReference>
<dbReference type="InterPro" id="IPR015854">
    <property type="entry name" value="ABC_transpr_LolD-like"/>
</dbReference>
<dbReference type="InterPro" id="IPR017871">
    <property type="entry name" value="ABC_transporter-like_CS"/>
</dbReference>
<dbReference type="Gene3D" id="3.40.50.300">
    <property type="entry name" value="P-loop containing nucleotide triphosphate hydrolases"/>
    <property type="match status" value="1"/>
</dbReference>
<feature type="compositionally biased region" description="Low complexity" evidence="4">
    <location>
        <begin position="317"/>
        <end position="327"/>
    </location>
</feature>
<keyword evidence="7" id="KW-1185">Reference proteome</keyword>
<dbReference type="Pfam" id="PF00005">
    <property type="entry name" value="ABC_tran"/>
    <property type="match status" value="1"/>
</dbReference>
<dbReference type="GO" id="GO:0016887">
    <property type="term" value="F:ATP hydrolysis activity"/>
    <property type="evidence" value="ECO:0007669"/>
    <property type="project" value="InterPro"/>
</dbReference>
<dbReference type="GO" id="GO:0005886">
    <property type="term" value="C:plasma membrane"/>
    <property type="evidence" value="ECO:0007669"/>
    <property type="project" value="TreeGrafter"/>
</dbReference>
<evidence type="ECO:0000259" key="5">
    <source>
        <dbReference type="PROSITE" id="PS50893"/>
    </source>
</evidence>
<feature type="region of interest" description="Disordered" evidence="4">
    <location>
        <begin position="1"/>
        <end position="21"/>
    </location>
</feature>
<evidence type="ECO:0000256" key="1">
    <source>
        <dbReference type="ARBA" id="ARBA00022448"/>
    </source>
</evidence>
<feature type="compositionally biased region" description="Pro residues" evidence="4">
    <location>
        <begin position="283"/>
        <end position="304"/>
    </location>
</feature>
<dbReference type="PANTHER" id="PTHR24220">
    <property type="entry name" value="IMPORT ATP-BINDING PROTEIN"/>
    <property type="match status" value="1"/>
</dbReference>
<dbReference type="AlphaFoldDB" id="A0A0D8B5E2"/>
<reference evidence="6 7" key="2">
    <citation type="journal article" date="2016" name="Genome Announc.">
        <title>Permanent Draft Genome Sequences for Two Variants of Frankia sp. Strain CpI1, the First Frankia Strain Isolated from Root Nodules of Comptonia peregrina.</title>
        <authorList>
            <person name="Oshone R."/>
            <person name="Hurst S.G.IV."/>
            <person name="Abebe-Akele F."/>
            <person name="Simpson S."/>
            <person name="Morris K."/>
            <person name="Thomas W.K."/>
            <person name="Tisa L.S."/>
        </authorList>
    </citation>
    <scope>NUCLEOTIDE SEQUENCE [LARGE SCALE GENOMIC DNA]</scope>
    <source>
        <strain evidence="7">CpI1-S</strain>
    </source>
</reference>
<dbReference type="SUPFAM" id="SSF52540">
    <property type="entry name" value="P-loop containing nucleoside triphosphate hydrolases"/>
    <property type="match status" value="1"/>
</dbReference>
<evidence type="ECO:0000313" key="7">
    <source>
        <dbReference type="Proteomes" id="UP000032545"/>
    </source>
</evidence>
<dbReference type="PROSITE" id="PS50893">
    <property type="entry name" value="ABC_TRANSPORTER_2"/>
    <property type="match status" value="1"/>
</dbReference>
<dbReference type="InterPro" id="IPR027417">
    <property type="entry name" value="P-loop_NTPase"/>
</dbReference>
<organism evidence="6 7">
    <name type="scientific">Frankia torreyi</name>
    <dbReference type="NCBI Taxonomy" id="1856"/>
    <lineage>
        <taxon>Bacteria</taxon>
        <taxon>Bacillati</taxon>
        <taxon>Actinomycetota</taxon>
        <taxon>Actinomycetes</taxon>
        <taxon>Frankiales</taxon>
        <taxon>Frankiaceae</taxon>
        <taxon>Frankia</taxon>
    </lineage>
</organism>
<proteinExistence type="predicted"/>
<evidence type="ECO:0000256" key="2">
    <source>
        <dbReference type="ARBA" id="ARBA00022741"/>
    </source>
</evidence>
<gene>
    <name evidence="6" type="ORF">FF36_06202</name>
</gene>
<dbReference type="GO" id="GO:0098796">
    <property type="term" value="C:membrane protein complex"/>
    <property type="evidence" value="ECO:0007669"/>
    <property type="project" value="UniProtKB-ARBA"/>
</dbReference>
<reference evidence="7" key="1">
    <citation type="submission" date="2015-02" db="EMBL/GenBank/DDBJ databases">
        <title>Draft Genome of Frankia sp. CpI1-S.</title>
        <authorList>
            <person name="Oshone R.T."/>
            <person name="Ngom M."/>
            <person name="Ghodhbane-Gtari F."/>
            <person name="Gtari M."/>
            <person name="Morris K."/>
            <person name="Thomas K."/>
            <person name="Sen A."/>
            <person name="Tisa L.S."/>
        </authorList>
    </citation>
    <scope>NUCLEOTIDE SEQUENCE [LARGE SCALE GENOMIC DNA]</scope>
    <source>
        <strain evidence="7">CpI1-S</strain>
    </source>
</reference>
<dbReference type="PANTHER" id="PTHR24220:SF685">
    <property type="entry name" value="ABC TRANSPORTER RELATED"/>
    <property type="match status" value="1"/>
</dbReference>
<feature type="region of interest" description="Disordered" evidence="4">
    <location>
        <begin position="245"/>
        <end position="327"/>
    </location>
</feature>
<keyword evidence="1" id="KW-0813">Transport</keyword>
<evidence type="ECO:0000256" key="3">
    <source>
        <dbReference type="ARBA" id="ARBA00022840"/>
    </source>
</evidence>
<sequence>MTSIAPPRMPEPAPPGTSPPASAPILRMRGVTRVHGGGVTQVVALRGLDLVVHPGELVAVMGPSGSGKSTLLTLAGGLDLATSGDVFVDGTALGGLSARALAALRRRSLGYVFQDLNLVPALTAAENVALPRELDGVATRTARREAVAALADVGVADLADRFPDQMSGGQQQRVAIARALVGPRRLVLADEPTGALDSATSGEVMRMLRARCDAGAAGLLVTHEARHAGWADRVVFLRDGTVVDSTGEPSTPESLLGSTSTHPHGSRSSDRPPFVPRRTNPGPSSPGPSSPGPSSPGRPSPGRPSPGATDPGRPDGDSGSATDGADR</sequence>
<dbReference type="PROSITE" id="PS00211">
    <property type="entry name" value="ABC_TRANSPORTER_1"/>
    <property type="match status" value="1"/>
</dbReference>
<feature type="compositionally biased region" description="Polar residues" evidence="4">
    <location>
        <begin position="245"/>
        <end position="263"/>
    </location>
</feature>
<comment type="caution">
    <text evidence="6">The sequence shown here is derived from an EMBL/GenBank/DDBJ whole genome shotgun (WGS) entry which is preliminary data.</text>
</comment>